<gene>
    <name evidence="2" type="ORF">MAR_015524</name>
</gene>
<evidence type="ECO:0000313" key="2">
    <source>
        <dbReference type="EMBL" id="WAR21550.1"/>
    </source>
</evidence>
<feature type="compositionally biased region" description="Basic and acidic residues" evidence="1">
    <location>
        <begin position="47"/>
        <end position="56"/>
    </location>
</feature>
<keyword evidence="3" id="KW-1185">Reference proteome</keyword>
<proteinExistence type="predicted"/>
<sequence>EDGSSSSTDDWEEGDGDLRAYAYHQARDRALSTRAERHAQTSAQMAPEHRSAELHRPLSYTSLKQEKQDKIKKAGASGTIPRKPQSAQSVLQWKVNPYPEPPPPDYISLRAREERQLAKEKEFKEKTDVILQRRK</sequence>
<accession>A0ABY7FHA2</accession>
<protein>
    <submittedName>
        <fullName evidence="2">Uncharacterized protein</fullName>
    </submittedName>
</protein>
<evidence type="ECO:0000256" key="1">
    <source>
        <dbReference type="SAM" id="MobiDB-lite"/>
    </source>
</evidence>
<feature type="non-terminal residue" evidence="2">
    <location>
        <position position="135"/>
    </location>
</feature>
<organism evidence="2 3">
    <name type="scientific">Mya arenaria</name>
    <name type="common">Soft-shell clam</name>
    <dbReference type="NCBI Taxonomy" id="6604"/>
    <lineage>
        <taxon>Eukaryota</taxon>
        <taxon>Metazoa</taxon>
        <taxon>Spiralia</taxon>
        <taxon>Lophotrochozoa</taxon>
        <taxon>Mollusca</taxon>
        <taxon>Bivalvia</taxon>
        <taxon>Autobranchia</taxon>
        <taxon>Heteroconchia</taxon>
        <taxon>Euheterodonta</taxon>
        <taxon>Imparidentia</taxon>
        <taxon>Neoheterodontei</taxon>
        <taxon>Myida</taxon>
        <taxon>Myoidea</taxon>
        <taxon>Myidae</taxon>
        <taxon>Mya</taxon>
    </lineage>
</organism>
<evidence type="ECO:0000313" key="3">
    <source>
        <dbReference type="Proteomes" id="UP001164746"/>
    </source>
</evidence>
<dbReference type="Proteomes" id="UP001164746">
    <property type="component" value="Chromosome 12"/>
</dbReference>
<reference evidence="2" key="1">
    <citation type="submission" date="2022-11" db="EMBL/GenBank/DDBJ databases">
        <title>Centuries of genome instability and evolution in soft-shell clam transmissible cancer (bioRxiv).</title>
        <authorList>
            <person name="Hart S.F.M."/>
            <person name="Yonemitsu M.A."/>
            <person name="Giersch R.M."/>
            <person name="Beal B.F."/>
            <person name="Arriagada G."/>
            <person name="Davis B.W."/>
            <person name="Ostrander E.A."/>
            <person name="Goff S.P."/>
            <person name="Metzger M.J."/>
        </authorList>
    </citation>
    <scope>NUCLEOTIDE SEQUENCE</scope>
    <source>
        <strain evidence="2">MELC-2E11</strain>
        <tissue evidence="2">Siphon/mantle</tissue>
    </source>
</reference>
<name>A0ABY7FHA2_MYAAR</name>
<feature type="compositionally biased region" description="Basic and acidic residues" evidence="1">
    <location>
        <begin position="25"/>
        <end position="39"/>
    </location>
</feature>
<dbReference type="EMBL" id="CP111023">
    <property type="protein sequence ID" value="WAR21550.1"/>
    <property type="molecule type" value="Genomic_DNA"/>
</dbReference>
<feature type="region of interest" description="Disordered" evidence="1">
    <location>
        <begin position="1"/>
        <end position="106"/>
    </location>
</feature>
<feature type="compositionally biased region" description="Acidic residues" evidence="1">
    <location>
        <begin position="1"/>
        <end position="15"/>
    </location>
</feature>